<proteinExistence type="predicted"/>
<organism evidence="1 2">
    <name type="scientific">Daphnia magna</name>
    <dbReference type="NCBI Taxonomy" id="35525"/>
    <lineage>
        <taxon>Eukaryota</taxon>
        <taxon>Metazoa</taxon>
        <taxon>Ecdysozoa</taxon>
        <taxon>Arthropoda</taxon>
        <taxon>Crustacea</taxon>
        <taxon>Branchiopoda</taxon>
        <taxon>Diplostraca</taxon>
        <taxon>Cladocera</taxon>
        <taxon>Anomopoda</taxon>
        <taxon>Daphniidae</taxon>
        <taxon>Daphnia</taxon>
    </lineage>
</organism>
<reference evidence="1 2" key="1">
    <citation type="journal article" date="2023" name="Nucleic Acids Res.">
        <title>The hologenome of Daphnia magna reveals possible DNA methylation and microbiome-mediated evolution of the host genome.</title>
        <authorList>
            <person name="Chaturvedi A."/>
            <person name="Li X."/>
            <person name="Dhandapani V."/>
            <person name="Marshall H."/>
            <person name="Kissane S."/>
            <person name="Cuenca-Cambronero M."/>
            <person name="Asole G."/>
            <person name="Calvet F."/>
            <person name="Ruiz-Romero M."/>
            <person name="Marangio P."/>
            <person name="Guigo R."/>
            <person name="Rago D."/>
            <person name="Mirbahai L."/>
            <person name="Eastwood N."/>
            <person name="Colbourne J.K."/>
            <person name="Zhou J."/>
            <person name="Mallon E."/>
            <person name="Orsini L."/>
        </authorList>
    </citation>
    <scope>NUCLEOTIDE SEQUENCE [LARGE SCALE GENOMIC DNA]</scope>
    <source>
        <strain evidence="1">LRV0_1</strain>
    </source>
</reference>
<sequence length="97" mass="11215">MMSDADGCTSLKRSKEDENKLTFDFRLMNVPSSQQLKPPYRSADLIVRFKSALDFLEMSDTTPTFVPIVLEASQQQEKCREDSHSFFLFLINVLLYI</sequence>
<evidence type="ECO:0000313" key="1">
    <source>
        <dbReference type="EMBL" id="KAK4002472.1"/>
    </source>
</evidence>
<protein>
    <submittedName>
        <fullName evidence="1">Uncharacterized protein</fullName>
    </submittedName>
</protein>
<evidence type="ECO:0000313" key="2">
    <source>
        <dbReference type="Proteomes" id="UP001234178"/>
    </source>
</evidence>
<gene>
    <name evidence="1" type="ORF">OUZ56_004296</name>
</gene>
<keyword evidence="2" id="KW-1185">Reference proteome</keyword>
<dbReference type="EMBL" id="JAOYFB010000001">
    <property type="protein sequence ID" value="KAK4002472.1"/>
    <property type="molecule type" value="Genomic_DNA"/>
</dbReference>
<accession>A0ABQ9YPH5</accession>
<comment type="caution">
    <text evidence="1">The sequence shown here is derived from an EMBL/GenBank/DDBJ whole genome shotgun (WGS) entry which is preliminary data.</text>
</comment>
<name>A0ABQ9YPH5_9CRUS</name>
<dbReference type="Proteomes" id="UP001234178">
    <property type="component" value="Unassembled WGS sequence"/>
</dbReference>